<name>A0A2N5S398_9BASI</name>
<dbReference type="AlphaFoldDB" id="A0A2N5S398"/>
<evidence type="ECO:0000313" key="4">
    <source>
        <dbReference type="Proteomes" id="UP000235392"/>
    </source>
</evidence>
<accession>A0A2N5S398</accession>
<dbReference type="EMBL" id="PGCI01000150">
    <property type="protein sequence ID" value="PLW37041.1"/>
    <property type="molecule type" value="Genomic_DNA"/>
</dbReference>
<reference evidence="2 4" key="1">
    <citation type="submission" date="2017-11" db="EMBL/GenBank/DDBJ databases">
        <title>De novo assembly and phasing of dikaryotic genomes from two isolates of Puccinia coronata f. sp. avenae, the causal agent of oat crown rust.</title>
        <authorList>
            <person name="Miller M.E."/>
            <person name="Zhang Y."/>
            <person name="Omidvar V."/>
            <person name="Sperschneider J."/>
            <person name="Schwessinger B."/>
            <person name="Raley C."/>
            <person name="Palmer J.M."/>
            <person name="Garnica D."/>
            <person name="Upadhyaya N."/>
            <person name="Rathjen J."/>
            <person name="Taylor J.M."/>
            <person name="Park R.F."/>
            <person name="Dodds P.N."/>
            <person name="Hirsch C.D."/>
            <person name="Kianian S.F."/>
            <person name="Figueroa M."/>
        </authorList>
    </citation>
    <scope>NUCLEOTIDE SEQUENCE [LARGE SCALE GENOMIC DNA]</scope>
    <source>
        <strain evidence="2">12SD80</strain>
    </source>
</reference>
<dbReference type="EMBL" id="PGCI01001112">
    <property type="protein sequence ID" value="PLW07694.1"/>
    <property type="molecule type" value="Genomic_DNA"/>
</dbReference>
<evidence type="ECO:0000313" key="2">
    <source>
        <dbReference type="EMBL" id="PLW07694.1"/>
    </source>
</evidence>
<sequence>MEFDTATPTGNNRGGGNFFTPSHNIPTKSVEYADDPRNCNAINKEASIRLARDKDKLQADGSNFCSWLNKITEFSILSLDDPEFYDRPQPDGPKEVVACSSLLILIHRDVRQYLYGPLSSFQIMSKIKHWYTVFSQAAQLNHWTDLEHLQRSGGGLSSPLRPATTCPEVSPSCHIIGNNGLWIKAGVNWIGPLTFVEVWSSQRPAYPATPPPHLAFSCQRQLNNFWTTQ</sequence>
<organism evidence="2 4">
    <name type="scientific">Puccinia coronata f. sp. avenae</name>
    <dbReference type="NCBI Taxonomy" id="200324"/>
    <lineage>
        <taxon>Eukaryota</taxon>
        <taxon>Fungi</taxon>
        <taxon>Dikarya</taxon>
        <taxon>Basidiomycota</taxon>
        <taxon>Pucciniomycotina</taxon>
        <taxon>Pucciniomycetes</taxon>
        <taxon>Pucciniales</taxon>
        <taxon>Pucciniaceae</taxon>
        <taxon>Puccinia</taxon>
    </lineage>
</organism>
<feature type="region of interest" description="Disordered" evidence="1">
    <location>
        <begin position="1"/>
        <end position="23"/>
    </location>
</feature>
<evidence type="ECO:0000313" key="3">
    <source>
        <dbReference type="EMBL" id="PLW37041.1"/>
    </source>
</evidence>
<proteinExistence type="predicted"/>
<dbReference type="Proteomes" id="UP000235392">
    <property type="component" value="Unassembled WGS sequence"/>
</dbReference>
<protein>
    <submittedName>
        <fullName evidence="2">Uncharacterized protein</fullName>
    </submittedName>
</protein>
<comment type="caution">
    <text evidence="2">The sequence shown here is derived from an EMBL/GenBank/DDBJ whole genome shotgun (WGS) entry which is preliminary data.</text>
</comment>
<gene>
    <name evidence="3" type="ORF">PCASD_16344</name>
    <name evidence="2" type="ORF">PCASD_26416</name>
</gene>
<evidence type="ECO:0000256" key="1">
    <source>
        <dbReference type="SAM" id="MobiDB-lite"/>
    </source>
</evidence>